<organism evidence="2 3">
    <name type="scientific">Mesorhizobium onobrychidis</name>
    <dbReference type="NCBI Taxonomy" id="2775404"/>
    <lineage>
        <taxon>Bacteria</taxon>
        <taxon>Pseudomonadati</taxon>
        <taxon>Pseudomonadota</taxon>
        <taxon>Alphaproteobacteria</taxon>
        <taxon>Hyphomicrobiales</taxon>
        <taxon>Phyllobacteriaceae</taxon>
        <taxon>Mesorhizobium</taxon>
    </lineage>
</organism>
<name>A0ABY5QW88_9HYPH</name>
<evidence type="ECO:0000256" key="1">
    <source>
        <dbReference type="SAM" id="MobiDB-lite"/>
    </source>
</evidence>
<evidence type="ECO:0000313" key="3">
    <source>
        <dbReference type="Proteomes" id="UP001058098"/>
    </source>
</evidence>
<accession>A0ABY5QW88</accession>
<dbReference type="Proteomes" id="UP001058098">
    <property type="component" value="Chromosome"/>
</dbReference>
<evidence type="ECO:0000313" key="2">
    <source>
        <dbReference type="EMBL" id="UVC14962.1"/>
    </source>
</evidence>
<dbReference type="EMBL" id="CP062229">
    <property type="protein sequence ID" value="UVC14962.1"/>
    <property type="molecule type" value="Genomic_DNA"/>
</dbReference>
<feature type="region of interest" description="Disordered" evidence="1">
    <location>
        <begin position="1"/>
        <end position="44"/>
    </location>
</feature>
<protein>
    <submittedName>
        <fullName evidence="2">Uncharacterized protein</fullName>
    </submittedName>
</protein>
<dbReference type="RefSeq" id="WP_258119488.1">
    <property type="nucleotide sequence ID" value="NZ_CP062229.1"/>
</dbReference>
<reference evidence="2" key="1">
    <citation type="submission" date="2020-09" db="EMBL/GenBank/DDBJ databases">
        <title>Rhizobia associated with sainfoin plants.</title>
        <authorList>
            <person name="Asharfi S."/>
            <person name="Kuzmanovic N."/>
            <person name="Bunk B."/>
            <person name="Sproeer C."/>
            <person name="Becker M."/>
            <person name="Thuenen T."/>
        </authorList>
    </citation>
    <scope>NUCLEOTIDE SEQUENCE</scope>
    <source>
        <strain evidence="2">OM4</strain>
    </source>
</reference>
<feature type="compositionally biased region" description="Basic and acidic residues" evidence="1">
    <location>
        <begin position="1"/>
        <end position="14"/>
    </location>
</feature>
<proteinExistence type="predicted"/>
<keyword evidence="3" id="KW-1185">Reference proteome</keyword>
<gene>
    <name evidence="2" type="ORF">IHQ72_30910</name>
</gene>
<sequence length="180" mass="19546">MHDDHHHHSHDHGDGHHHHHGPNGRHDHPHALGHNGPAGKPLQWQTPHLAHDQAHEPPADPASVDLDLVETAFLEGFARAPDPSSFLRLAGIPFVGERADGVRLHLLRVETDDLVDVGAVMPLVGGTGVAYHPLPARLTSHRRRLAFIYHDGTEQKPLGFAAARALTDRSAASQFAVPGH</sequence>